<feature type="domain" description="Peptidase M24" evidence="4">
    <location>
        <begin position="310"/>
        <end position="417"/>
    </location>
</feature>
<evidence type="ECO:0000256" key="2">
    <source>
        <dbReference type="ARBA" id="ARBA00022723"/>
    </source>
</evidence>
<dbReference type="GO" id="GO:0004177">
    <property type="term" value="F:aminopeptidase activity"/>
    <property type="evidence" value="ECO:0007669"/>
    <property type="project" value="UniProtKB-KW"/>
</dbReference>
<dbReference type="Proteomes" id="UP000824024">
    <property type="component" value="Unassembled WGS sequence"/>
</dbReference>
<accession>A0A9D2IGN2</accession>
<dbReference type="Pfam" id="PF01321">
    <property type="entry name" value="Creatinase_N"/>
    <property type="match status" value="1"/>
</dbReference>
<dbReference type="InterPro" id="IPR050422">
    <property type="entry name" value="X-Pro_aminopeptidase_P"/>
</dbReference>
<dbReference type="SUPFAM" id="SSF55920">
    <property type="entry name" value="Creatinase/aminopeptidase"/>
    <property type="match status" value="1"/>
</dbReference>
<dbReference type="Gene3D" id="3.90.230.10">
    <property type="entry name" value="Creatinase/methionine aminopeptidase superfamily"/>
    <property type="match status" value="1"/>
</dbReference>
<comment type="similarity">
    <text evidence="1">Belongs to the peptidase M24B family.</text>
</comment>
<comment type="caution">
    <text evidence="6">The sequence shown here is derived from an EMBL/GenBank/DDBJ whole genome shotgun (WGS) entry which is preliminary data.</text>
</comment>
<name>A0A9D2IGN2_9FIRM</name>
<reference evidence="6" key="1">
    <citation type="journal article" date="2021" name="PeerJ">
        <title>Extensive microbial diversity within the chicken gut microbiome revealed by metagenomics and culture.</title>
        <authorList>
            <person name="Gilroy R."/>
            <person name="Ravi A."/>
            <person name="Getino M."/>
            <person name="Pursley I."/>
            <person name="Horton D.L."/>
            <person name="Alikhan N.F."/>
            <person name="Baker D."/>
            <person name="Gharbi K."/>
            <person name="Hall N."/>
            <person name="Watson M."/>
            <person name="Adriaenssens E.M."/>
            <person name="Foster-Nyarko E."/>
            <person name="Jarju S."/>
            <person name="Secka A."/>
            <person name="Antonio M."/>
            <person name="Oren A."/>
            <person name="Chaudhuri R.R."/>
            <person name="La Ragione R."/>
            <person name="Hildebrand F."/>
            <person name="Pallen M.J."/>
        </authorList>
    </citation>
    <scope>NUCLEOTIDE SEQUENCE</scope>
    <source>
        <strain evidence="6">CHK192-9172</strain>
    </source>
</reference>
<dbReference type="InterPro" id="IPR029149">
    <property type="entry name" value="Creatin/AminoP/Spt16_N"/>
</dbReference>
<dbReference type="FunFam" id="3.40.350.10:FF:000003">
    <property type="entry name" value="Xaa-pro aminopeptidase P"/>
    <property type="match status" value="1"/>
</dbReference>
<keyword evidence="6" id="KW-0645">Protease</keyword>
<keyword evidence="6" id="KW-0031">Aminopeptidase</keyword>
<evidence type="ECO:0000313" key="7">
    <source>
        <dbReference type="Proteomes" id="UP000824024"/>
    </source>
</evidence>
<feature type="non-terminal residue" evidence="6">
    <location>
        <position position="420"/>
    </location>
</feature>
<dbReference type="GO" id="GO:0005737">
    <property type="term" value="C:cytoplasm"/>
    <property type="evidence" value="ECO:0007669"/>
    <property type="project" value="UniProtKB-ARBA"/>
</dbReference>
<dbReference type="Pfam" id="PF00557">
    <property type="entry name" value="Peptidase_M24"/>
    <property type="match status" value="1"/>
</dbReference>
<proteinExistence type="inferred from homology"/>
<dbReference type="SUPFAM" id="SSF53092">
    <property type="entry name" value="Creatinase/prolidase N-terminal domain"/>
    <property type="match status" value="1"/>
</dbReference>
<dbReference type="InterPro" id="IPR000994">
    <property type="entry name" value="Pept_M24"/>
</dbReference>
<gene>
    <name evidence="6" type="ORF">IAA08_11655</name>
</gene>
<feature type="domain" description="Creatinase N-terminal" evidence="5">
    <location>
        <begin position="7"/>
        <end position="131"/>
    </location>
</feature>
<evidence type="ECO:0000256" key="3">
    <source>
        <dbReference type="ARBA" id="ARBA00022801"/>
    </source>
</evidence>
<dbReference type="GO" id="GO:0046872">
    <property type="term" value="F:metal ion binding"/>
    <property type="evidence" value="ECO:0007669"/>
    <property type="project" value="UniProtKB-KW"/>
</dbReference>
<evidence type="ECO:0000259" key="4">
    <source>
        <dbReference type="Pfam" id="PF00557"/>
    </source>
</evidence>
<keyword evidence="2" id="KW-0479">Metal-binding</keyword>
<dbReference type="InterPro" id="IPR000587">
    <property type="entry name" value="Creatinase_N"/>
</dbReference>
<dbReference type="PANTHER" id="PTHR43763">
    <property type="entry name" value="XAA-PRO AMINOPEPTIDASE 1"/>
    <property type="match status" value="1"/>
</dbReference>
<dbReference type="EMBL" id="DXCH01000310">
    <property type="protein sequence ID" value="HIZ08574.1"/>
    <property type="molecule type" value="Genomic_DNA"/>
</dbReference>
<sequence>MNEIKNRIEALRGEMKKRNISVYLIPTADFHQSEYVSDYFKAREYMTGFTGSAGTAVITEKEAALWTDGRYFIQADRQLEGTGILLQKMGMEGVPSVYDYVRNRFVPGTGLGFDGRVMNGRAALRYEKLAEEKHGQLCWQEDLVDLVWTDRPDFPSAPAFVLGLEYAGKSTEEKLADVRAVMKEKNASWHALSSLCDIAWLLNIRGGDIAHVPVVMSFLLVGNESCCWYVGEGALTRTVREYLEKHQIRIRPYQEIYRDLGQLPAKERIMLDMGKINLKLKKSLPEGMEIQDQTDPEEKMKAVKNPVELENIRKAHIKDGVAFTKFCFWLKNNIQKTWITELSAARYLDELRSKQEHFVDISFDTISAYGPNGAMMHYAPSAEQDALLRPEGFLLVDSGGHYLEGSTDITRNIVLGRLTM</sequence>
<dbReference type="AlphaFoldDB" id="A0A9D2IGN2"/>
<dbReference type="Gene3D" id="3.40.350.10">
    <property type="entry name" value="Creatinase/prolidase N-terminal domain"/>
    <property type="match status" value="2"/>
</dbReference>
<protein>
    <submittedName>
        <fullName evidence="6">Aminopeptidase P family N-terminal domain-containing protein</fullName>
    </submittedName>
</protein>
<reference evidence="6" key="2">
    <citation type="submission" date="2021-04" db="EMBL/GenBank/DDBJ databases">
        <authorList>
            <person name="Gilroy R."/>
        </authorList>
    </citation>
    <scope>NUCLEOTIDE SEQUENCE</scope>
    <source>
        <strain evidence="6">CHK192-9172</strain>
    </source>
</reference>
<evidence type="ECO:0000256" key="1">
    <source>
        <dbReference type="ARBA" id="ARBA00008766"/>
    </source>
</evidence>
<evidence type="ECO:0000259" key="5">
    <source>
        <dbReference type="Pfam" id="PF01321"/>
    </source>
</evidence>
<dbReference type="PANTHER" id="PTHR43763:SF6">
    <property type="entry name" value="XAA-PRO AMINOPEPTIDASE 1"/>
    <property type="match status" value="1"/>
</dbReference>
<keyword evidence="3" id="KW-0378">Hydrolase</keyword>
<organism evidence="6 7">
    <name type="scientific">Candidatus Eubacterium avistercoris</name>
    <dbReference type="NCBI Taxonomy" id="2838567"/>
    <lineage>
        <taxon>Bacteria</taxon>
        <taxon>Bacillati</taxon>
        <taxon>Bacillota</taxon>
        <taxon>Clostridia</taxon>
        <taxon>Eubacteriales</taxon>
        <taxon>Eubacteriaceae</taxon>
        <taxon>Eubacterium</taxon>
    </lineage>
</organism>
<evidence type="ECO:0000313" key="6">
    <source>
        <dbReference type="EMBL" id="HIZ08574.1"/>
    </source>
</evidence>
<dbReference type="InterPro" id="IPR036005">
    <property type="entry name" value="Creatinase/aminopeptidase-like"/>
</dbReference>
<dbReference type="Pfam" id="PF16189">
    <property type="entry name" value="Creatinase_N_2"/>
    <property type="match status" value="1"/>
</dbReference>